<dbReference type="AlphaFoldDB" id="A0A395ICR9"/>
<feature type="domain" description="DUF7580" evidence="3">
    <location>
        <begin position="241"/>
        <end position="481"/>
    </location>
</feature>
<evidence type="ECO:0000313" key="4">
    <source>
        <dbReference type="EMBL" id="RAL17609.1"/>
    </source>
</evidence>
<dbReference type="Pfam" id="PF24476">
    <property type="entry name" value="DUF7580"/>
    <property type="match status" value="1"/>
</dbReference>
<gene>
    <name evidence="4" type="ORF">BO97DRAFT_430582</name>
</gene>
<dbReference type="VEuPathDB" id="FungiDB:BO97DRAFT_430582"/>
<dbReference type="RefSeq" id="XP_025556763.1">
    <property type="nucleotide sequence ID" value="XM_025697447.1"/>
</dbReference>
<name>A0A395ICR9_ASPHC</name>
<organism evidence="4 5">
    <name type="scientific">Aspergillus homomorphus (strain CBS 101889)</name>
    <dbReference type="NCBI Taxonomy" id="1450537"/>
    <lineage>
        <taxon>Eukaryota</taxon>
        <taxon>Fungi</taxon>
        <taxon>Dikarya</taxon>
        <taxon>Ascomycota</taxon>
        <taxon>Pezizomycotina</taxon>
        <taxon>Eurotiomycetes</taxon>
        <taxon>Eurotiomycetidae</taxon>
        <taxon>Eurotiales</taxon>
        <taxon>Aspergillaceae</taxon>
        <taxon>Aspergillus</taxon>
        <taxon>Aspergillus subgen. Circumdati</taxon>
    </lineage>
</organism>
<dbReference type="OrthoDB" id="3565018at2759"/>
<evidence type="ECO:0000313" key="5">
    <source>
        <dbReference type="Proteomes" id="UP000248961"/>
    </source>
</evidence>
<dbReference type="PANTHER" id="PTHR35186:SF4">
    <property type="entry name" value="PRION-INHIBITION AND PROPAGATION HELO DOMAIN-CONTAINING PROTEIN"/>
    <property type="match status" value="1"/>
</dbReference>
<dbReference type="InterPro" id="IPR056002">
    <property type="entry name" value="DUF7580"/>
</dbReference>
<keyword evidence="2" id="KW-1133">Transmembrane helix</keyword>
<feature type="transmembrane region" description="Helical" evidence="2">
    <location>
        <begin position="6"/>
        <end position="24"/>
    </location>
</feature>
<accession>A0A395ICR9</accession>
<keyword evidence="2" id="KW-0472">Membrane</keyword>
<reference evidence="4 5" key="1">
    <citation type="submission" date="2018-02" db="EMBL/GenBank/DDBJ databases">
        <title>The genomes of Aspergillus section Nigri reveals drivers in fungal speciation.</title>
        <authorList>
            <consortium name="DOE Joint Genome Institute"/>
            <person name="Vesth T.C."/>
            <person name="Nybo J."/>
            <person name="Theobald S."/>
            <person name="Brandl J."/>
            <person name="Frisvad J.C."/>
            <person name="Nielsen K.F."/>
            <person name="Lyhne E.K."/>
            <person name="Kogle M.E."/>
            <person name="Kuo A."/>
            <person name="Riley R."/>
            <person name="Clum A."/>
            <person name="Nolan M."/>
            <person name="Lipzen A."/>
            <person name="Salamov A."/>
            <person name="Henrissat B."/>
            <person name="Wiebenga A."/>
            <person name="De vries R.P."/>
            <person name="Grigoriev I.V."/>
            <person name="Mortensen U.H."/>
            <person name="Andersen M.R."/>
            <person name="Baker S.E."/>
        </authorList>
    </citation>
    <scope>NUCLEOTIDE SEQUENCE [LARGE SCALE GENOMIC DNA]</scope>
    <source>
        <strain evidence="4 5">CBS 101889</strain>
    </source>
</reference>
<dbReference type="GeneID" id="37201736"/>
<keyword evidence="2" id="KW-0812">Transmembrane</keyword>
<evidence type="ECO:0000259" key="3">
    <source>
        <dbReference type="Pfam" id="PF24476"/>
    </source>
</evidence>
<dbReference type="EMBL" id="KZ824267">
    <property type="protein sequence ID" value="RAL17609.1"/>
    <property type="molecule type" value="Genomic_DNA"/>
</dbReference>
<evidence type="ECO:0000256" key="2">
    <source>
        <dbReference type="SAM" id="Phobius"/>
    </source>
</evidence>
<sequence>MSGVEVVGVVLGAIPLVISALDYYKVTKQSFRSIRNKDILLDQLIESLKEQRFFFQTDICLALKKTNLEVKQIMAMINDSGLSRFDNPEIAEALQEYLGEGATLYINAITRCEAILGDIVANTSGLISSSQWSQGTLSKLIQDQPRKNGKFESTKRLKFGVRIEELKQQIRSLEESTRSLSRLRDVSAKRQQITSKAMSKTVTRFTTALSTVQSYAQALLFLQTRSSAMDTKKPKKPPIRFTMSFYLCQFVQRAHENGMSVQLYLSRSGKFSYLNPPFGPDLSDRKANDEAFNGTITLKEVFSLMQKQGSAVSKLEVYEKMALAFNITSSILQLHSTPWLQAPLTSSSIRFVSDSSMFFHLAQPFIVSTFPDQGLITSPCTAKASMLELGIILLEIWHVKSLEQYALEIGRKMDNTYGARYEIAKVWLDSSDDIMLPFFLELVTRCVECTFATTSAALKWVDPMFRKSVCEYVLRPLWENCPRSLR</sequence>
<dbReference type="Proteomes" id="UP000248961">
    <property type="component" value="Unassembled WGS sequence"/>
</dbReference>
<keyword evidence="1" id="KW-0175">Coiled coil</keyword>
<evidence type="ECO:0000256" key="1">
    <source>
        <dbReference type="SAM" id="Coils"/>
    </source>
</evidence>
<keyword evidence="5" id="KW-1185">Reference proteome</keyword>
<proteinExistence type="predicted"/>
<protein>
    <recommendedName>
        <fullName evidence="3">DUF7580 domain-containing protein</fullName>
    </recommendedName>
</protein>
<feature type="coiled-coil region" evidence="1">
    <location>
        <begin position="156"/>
        <end position="183"/>
    </location>
</feature>
<dbReference type="PANTHER" id="PTHR35186">
    <property type="entry name" value="ANK_REP_REGION DOMAIN-CONTAINING PROTEIN"/>
    <property type="match status" value="1"/>
</dbReference>